<accession>A0ABV8PYP3</accession>
<keyword evidence="3" id="KW-1185">Reference proteome</keyword>
<keyword evidence="1" id="KW-0732">Signal</keyword>
<feature type="chain" id="PRO_5045141430" evidence="1">
    <location>
        <begin position="24"/>
        <end position="323"/>
    </location>
</feature>
<dbReference type="Proteomes" id="UP001595906">
    <property type="component" value="Unassembled WGS sequence"/>
</dbReference>
<gene>
    <name evidence="2" type="ORF">ACFOW1_09335</name>
</gene>
<reference evidence="3" key="1">
    <citation type="journal article" date="2019" name="Int. J. Syst. Evol. Microbiol.">
        <title>The Global Catalogue of Microorganisms (GCM) 10K type strain sequencing project: providing services to taxonomists for standard genome sequencing and annotation.</title>
        <authorList>
            <consortium name="The Broad Institute Genomics Platform"/>
            <consortium name="The Broad Institute Genome Sequencing Center for Infectious Disease"/>
            <person name="Wu L."/>
            <person name="Ma J."/>
        </authorList>
    </citation>
    <scope>NUCLEOTIDE SEQUENCE [LARGE SCALE GENOMIC DNA]</scope>
    <source>
        <strain evidence="3">CECT 8010</strain>
    </source>
</reference>
<evidence type="ECO:0000313" key="3">
    <source>
        <dbReference type="Proteomes" id="UP001595906"/>
    </source>
</evidence>
<evidence type="ECO:0000313" key="2">
    <source>
        <dbReference type="EMBL" id="MFC4232094.1"/>
    </source>
</evidence>
<dbReference type="RefSeq" id="WP_379013810.1">
    <property type="nucleotide sequence ID" value="NZ_JBHSDC010000018.1"/>
</dbReference>
<comment type="caution">
    <text evidence="2">The sequence shown here is derived from an EMBL/GenBank/DDBJ whole genome shotgun (WGS) entry which is preliminary data.</text>
</comment>
<evidence type="ECO:0000256" key="1">
    <source>
        <dbReference type="SAM" id="SignalP"/>
    </source>
</evidence>
<feature type="signal peptide" evidence="1">
    <location>
        <begin position="1"/>
        <end position="23"/>
    </location>
</feature>
<dbReference type="EMBL" id="JBHSDC010000018">
    <property type="protein sequence ID" value="MFC4232094.1"/>
    <property type="molecule type" value="Genomic_DNA"/>
</dbReference>
<name>A0ABV8PYP3_9BACT</name>
<protein>
    <submittedName>
        <fullName evidence="2">Uncharacterized protein</fullName>
    </submittedName>
</protein>
<sequence length="323" mass="36442">MKKHLLLLTAIIMVGSITATLNAQSVKDSWYGIGVAEVPNETNNYLGELILNEKNGKVTGIFNYYFRDSLFTNKVEGKFDKVSNQLLLTKQNIIFHRSYDTKTGVDCPMYAQMTLRNSRVESVLKGMLYADNEHQFTCPVINFNFKRIKDIAPPPPTPKKQSYTILPKKNKEATVILPRPSSIAIKSDTAVVTKKAPAAIDPKQLLYSNRQKVYTQELDIESSSVRIELYDNGEIDYDSVSLYLNDKLVLGSTMLKHSAITITLPLSDSLEYNELSMFADNLGLIPPNTAALILYDGKIRHEIMMTSDLNRNATIKLRRKKKP</sequence>
<proteinExistence type="predicted"/>
<organism evidence="2 3">
    <name type="scientific">Parasediminibacterium paludis</name>
    <dbReference type="NCBI Taxonomy" id="908966"/>
    <lineage>
        <taxon>Bacteria</taxon>
        <taxon>Pseudomonadati</taxon>
        <taxon>Bacteroidota</taxon>
        <taxon>Chitinophagia</taxon>
        <taxon>Chitinophagales</taxon>
        <taxon>Chitinophagaceae</taxon>
        <taxon>Parasediminibacterium</taxon>
    </lineage>
</organism>